<gene>
    <name evidence="8" type="ORF">MKW98_016876</name>
</gene>
<evidence type="ECO:0000259" key="7">
    <source>
        <dbReference type="PROSITE" id="PS50863"/>
    </source>
</evidence>
<dbReference type="InterPro" id="IPR003340">
    <property type="entry name" value="B3_DNA-bd"/>
</dbReference>
<keyword evidence="4" id="KW-0804">Transcription</keyword>
<dbReference type="Proteomes" id="UP001202328">
    <property type="component" value="Unassembled WGS sequence"/>
</dbReference>
<evidence type="ECO:0000256" key="1">
    <source>
        <dbReference type="ARBA" id="ARBA00004123"/>
    </source>
</evidence>
<feature type="domain" description="TF-B3" evidence="7">
    <location>
        <begin position="13"/>
        <end position="116"/>
    </location>
</feature>
<name>A0AAD4TJF9_9MAGN</name>
<dbReference type="GO" id="GO:0003677">
    <property type="term" value="F:DNA binding"/>
    <property type="evidence" value="ECO:0007669"/>
    <property type="project" value="UniProtKB-KW"/>
</dbReference>
<dbReference type="InterPro" id="IPR015300">
    <property type="entry name" value="DNA-bd_pseudobarrel_sf"/>
</dbReference>
<dbReference type="Pfam" id="PF02362">
    <property type="entry name" value="B3"/>
    <property type="match status" value="2"/>
</dbReference>
<comment type="caution">
    <text evidence="8">The sequence shown here is derived from an EMBL/GenBank/DDBJ whole genome shotgun (WGS) entry which is preliminary data.</text>
</comment>
<sequence>MGRNNEDVEKFKLVHFFTTLSKSFRSKLKFPEKFVRKCLRKELSNISIVRLRGPSGRIWTVELMRNVSEDDDDERLYLGKGWEIFVKEHNLKEGDVLFLKYKLGGSVFDVLVLDNENFCEKESSYFVGNCKNGGCYRSNGWLNERKRVEREPSAEISEPKMLPQKVKRKRIAISDDEGEDSGTKTSRLPGRKGKAPASIKHEQDSEEEESQVDRMALVLREGAPKVKGAAYPQAIREGTRKGKPHFVIAMKSTHVSSIFTMTVPINFTSKYIPPGTKFAFLKVNGKTWSTTYGSFGPGKSSGFRDSGWRDFVRRNKLKVGDVCLFETTSSSASKT</sequence>
<dbReference type="SMART" id="SM01019">
    <property type="entry name" value="B3"/>
    <property type="match status" value="2"/>
</dbReference>
<dbReference type="Gene3D" id="2.40.330.10">
    <property type="entry name" value="DNA-binding pseudobarrel domain"/>
    <property type="match status" value="2"/>
</dbReference>
<keyword evidence="5" id="KW-0539">Nucleus</keyword>
<accession>A0AAD4TJF9</accession>
<dbReference type="AlphaFoldDB" id="A0AAD4TJF9"/>
<proteinExistence type="predicted"/>
<evidence type="ECO:0000256" key="6">
    <source>
        <dbReference type="SAM" id="MobiDB-lite"/>
    </source>
</evidence>
<dbReference type="EMBL" id="JAJJMB010000948">
    <property type="protein sequence ID" value="KAI3960152.1"/>
    <property type="molecule type" value="Genomic_DNA"/>
</dbReference>
<reference evidence="8" key="1">
    <citation type="submission" date="2022-04" db="EMBL/GenBank/DDBJ databases">
        <title>A functionally conserved STORR gene fusion in Papaver species that diverged 16.8 million years ago.</title>
        <authorList>
            <person name="Catania T."/>
        </authorList>
    </citation>
    <scope>NUCLEOTIDE SEQUENCE</scope>
    <source>
        <strain evidence="8">S-188037</strain>
    </source>
</reference>
<dbReference type="PANTHER" id="PTHR31391">
    <property type="entry name" value="B3 DOMAIN-CONTAINING PROTEIN OS11G0197600-RELATED"/>
    <property type="match status" value="1"/>
</dbReference>
<evidence type="ECO:0000256" key="5">
    <source>
        <dbReference type="ARBA" id="ARBA00023242"/>
    </source>
</evidence>
<dbReference type="PROSITE" id="PS50863">
    <property type="entry name" value="B3"/>
    <property type="match status" value="2"/>
</dbReference>
<dbReference type="GO" id="GO:0005634">
    <property type="term" value="C:nucleus"/>
    <property type="evidence" value="ECO:0007669"/>
    <property type="project" value="UniProtKB-SubCell"/>
</dbReference>
<protein>
    <recommendedName>
        <fullName evidence="7">TF-B3 domain-containing protein</fullName>
    </recommendedName>
</protein>
<feature type="region of interest" description="Disordered" evidence="6">
    <location>
        <begin position="148"/>
        <end position="211"/>
    </location>
</feature>
<evidence type="ECO:0000313" key="8">
    <source>
        <dbReference type="EMBL" id="KAI3960152.1"/>
    </source>
</evidence>
<dbReference type="CDD" id="cd10017">
    <property type="entry name" value="B3_DNA"/>
    <property type="match status" value="2"/>
</dbReference>
<dbReference type="SUPFAM" id="SSF101936">
    <property type="entry name" value="DNA-binding pseudobarrel domain"/>
    <property type="match status" value="2"/>
</dbReference>
<evidence type="ECO:0000313" key="9">
    <source>
        <dbReference type="Proteomes" id="UP001202328"/>
    </source>
</evidence>
<dbReference type="PANTHER" id="PTHR31391:SF157">
    <property type="entry name" value="B3 DOMAIN-CONTAINING PROTEIN REM16"/>
    <property type="match status" value="1"/>
</dbReference>
<evidence type="ECO:0000256" key="4">
    <source>
        <dbReference type="ARBA" id="ARBA00023163"/>
    </source>
</evidence>
<keyword evidence="3" id="KW-0238">DNA-binding</keyword>
<keyword evidence="9" id="KW-1185">Reference proteome</keyword>
<comment type="subcellular location">
    <subcellularLocation>
        <location evidence="1">Nucleus</location>
    </subcellularLocation>
</comment>
<dbReference type="InterPro" id="IPR044837">
    <property type="entry name" value="REM16-like"/>
</dbReference>
<evidence type="ECO:0000256" key="2">
    <source>
        <dbReference type="ARBA" id="ARBA00023015"/>
    </source>
</evidence>
<organism evidence="8 9">
    <name type="scientific">Papaver atlanticum</name>
    <dbReference type="NCBI Taxonomy" id="357466"/>
    <lineage>
        <taxon>Eukaryota</taxon>
        <taxon>Viridiplantae</taxon>
        <taxon>Streptophyta</taxon>
        <taxon>Embryophyta</taxon>
        <taxon>Tracheophyta</taxon>
        <taxon>Spermatophyta</taxon>
        <taxon>Magnoliopsida</taxon>
        <taxon>Ranunculales</taxon>
        <taxon>Papaveraceae</taxon>
        <taxon>Papaveroideae</taxon>
        <taxon>Papaver</taxon>
    </lineage>
</organism>
<keyword evidence="2" id="KW-0805">Transcription regulation</keyword>
<feature type="domain" description="TF-B3" evidence="7">
    <location>
        <begin position="246"/>
        <end position="335"/>
    </location>
</feature>
<evidence type="ECO:0000256" key="3">
    <source>
        <dbReference type="ARBA" id="ARBA00023125"/>
    </source>
</evidence>